<dbReference type="OrthoDB" id="7191281at2"/>
<comment type="caution">
    <text evidence="5">The sequence shown here is derived from an EMBL/GenBank/DDBJ whole genome shotgun (WGS) entry which is preliminary data.</text>
</comment>
<accession>A0A369VT61</accession>
<dbReference type="PRINTS" id="PR00080">
    <property type="entry name" value="SDRFAMILY"/>
</dbReference>
<name>A0A369VT61_9SPHN</name>
<keyword evidence="6" id="KW-1185">Reference proteome</keyword>
<comment type="similarity">
    <text evidence="1 4">Belongs to the short-chain dehydrogenases/reductases (SDR) family.</text>
</comment>
<evidence type="ECO:0000256" key="4">
    <source>
        <dbReference type="RuleBase" id="RU000363"/>
    </source>
</evidence>
<evidence type="ECO:0000313" key="5">
    <source>
        <dbReference type="EMBL" id="RDE05594.1"/>
    </source>
</evidence>
<evidence type="ECO:0000313" key="6">
    <source>
        <dbReference type="Proteomes" id="UP000253918"/>
    </source>
</evidence>
<gene>
    <name evidence="5" type="ORF">DVW87_10200</name>
</gene>
<dbReference type="AlphaFoldDB" id="A0A369VT61"/>
<dbReference type="Gene3D" id="3.40.50.720">
    <property type="entry name" value="NAD(P)-binding Rossmann-like Domain"/>
    <property type="match status" value="1"/>
</dbReference>
<evidence type="ECO:0000256" key="1">
    <source>
        <dbReference type="ARBA" id="ARBA00006484"/>
    </source>
</evidence>
<dbReference type="GO" id="GO:0016491">
    <property type="term" value="F:oxidoreductase activity"/>
    <property type="evidence" value="ECO:0007669"/>
    <property type="project" value="UniProtKB-KW"/>
</dbReference>
<dbReference type="Pfam" id="PF00106">
    <property type="entry name" value="adh_short"/>
    <property type="match status" value="1"/>
</dbReference>
<dbReference type="InterPro" id="IPR020904">
    <property type="entry name" value="Sc_DH/Rdtase_CS"/>
</dbReference>
<dbReference type="InterPro" id="IPR036291">
    <property type="entry name" value="NAD(P)-bd_dom_sf"/>
</dbReference>
<dbReference type="InterPro" id="IPR002347">
    <property type="entry name" value="SDR_fam"/>
</dbReference>
<dbReference type="SUPFAM" id="SSF51735">
    <property type="entry name" value="NAD(P)-binding Rossmann-fold domains"/>
    <property type="match status" value="1"/>
</dbReference>
<dbReference type="Proteomes" id="UP000253918">
    <property type="component" value="Unassembled WGS sequence"/>
</dbReference>
<keyword evidence="3" id="KW-0560">Oxidoreductase</keyword>
<dbReference type="CDD" id="cd05233">
    <property type="entry name" value="SDR_c"/>
    <property type="match status" value="1"/>
</dbReference>
<protein>
    <submittedName>
        <fullName evidence="5">SDR family NAD(P)-dependent oxidoreductase</fullName>
    </submittedName>
</protein>
<evidence type="ECO:0000256" key="2">
    <source>
        <dbReference type="ARBA" id="ARBA00022857"/>
    </source>
</evidence>
<dbReference type="RefSeq" id="WP_114687663.1">
    <property type="nucleotide sequence ID" value="NZ_QQNB01000002.1"/>
</dbReference>
<keyword evidence="2" id="KW-0521">NADP</keyword>
<sequence length="262" mass="27332">MRVSEAKHAFITGGSSGMGLGIADALAKHGVAVTIADIFGERAEAVAAERGERFQAIVLDASDRAAWPEAKAKAEATFRPVDILVNNAGIGPDGKEIADIDPKSFDRLMAVDVTGVLNGIVTFAADMRARRTGFIVNNSSVLGIVQGYPTMGSYSAAKAAVVSLSEALRAELAPHGVGVGVLCPGPVATDLDNSTLREGGEIGQWPDVKRMSAADVGECVVRGIDNNEDYIISHPDHIEGPAARATAIRNAFLRQTPEQASA</sequence>
<dbReference type="PRINTS" id="PR00081">
    <property type="entry name" value="GDHRDH"/>
</dbReference>
<dbReference type="EMBL" id="QQNB01000002">
    <property type="protein sequence ID" value="RDE05594.1"/>
    <property type="molecule type" value="Genomic_DNA"/>
</dbReference>
<dbReference type="PANTHER" id="PTHR43391:SF14">
    <property type="entry name" value="DEHYDROGENASE_REDUCTASE SDR FAMILY PROTEIN 7-LIKE"/>
    <property type="match status" value="1"/>
</dbReference>
<dbReference type="PANTHER" id="PTHR43391">
    <property type="entry name" value="RETINOL DEHYDROGENASE-RELATED"/>
    <property type="match status" value="1"/>
</dbReference>
<dbReference type="PROSITE" id="PS00061">
    <property type="entry name" value="ADH_SHORT"/>
    <property type="match status" value="1"/>
</dbReference>
<evidence type="ECO:0000256" key="3">
    <source>
        <dbReference type="ARBA" id="ARBA00023002"/>
    </source>
</evidence>
<proteinExistence type="inferred from homology"/>
<reference evidence="5 6" key="1">
    <citation type="submission" date="2018-07" db="EMBL/GenBank/DDBJ databases">
        <title>a novel species of Sphingomonas isolated from the rhizosphere soil of Araceae plant.</title>
        <authorList>
            <person name="Zhiyong W."/>
            <person name="Qinglan Z."/>
            <person name="Zhiwei F."/>
            <person name="Ding X."/>
            <person name="Gejiao W."/>
            <person name="Shixue Z."/>
        </authorList>
    </citation>
    <scope>NUCLEOTIDE SEQUENCE [LARGE SCALE GENOMIC DNA]</scope>
    <source>
        <strain evidence="5 6">WZY 27</strain>
    </source>
</reference>
<organism evidence="5 6">
    <name type="scientific">Sphingomonas aracearum</name>
    <dbReference type="NCBI Taxonomy" id="2283317"/>
    <lineage>
        <taxon>Bacteria</taxon>
        <taxon>Pseudomonadati</taxon>
        <taxon>Pseudomonadota</taxon>
        <taxon>Alphaproteobacteria</taxon>
        <taxon>Sphingomonadales</taxon>
        <taxon>Sphingomonadaceae</taxon>
        <taxon>Sphingomonas</taxon>
    </lineage>
</organism>